<organism evidence="2 3">
    <name type="scientific">Phytoactinopolyspora alkaliphila</name>
    <dbReference type="NCBI Taxonomy" id="1783498"/>
    <lineage>
        <taxon>Bacteria</taxon>
        <taxon>Bacillati</taxon>
        <taxon>Actinomycetota</taxon>
        <taxon>Actinomycetes</taxon>
        <taxon>Jiangellales</taxon>
        <taxon>Jiangellaceae</taxon>
        <taxon>Phytoactinopolyspora</taxon>
    </lineage>
</organism>
<comment type="caution">
    <text evidence="2">The sequence shown here is derived from an EMBL/GenBank/DDBJ whole genome shotgun (WGS) entry which is preliminary data.</text>
</comment>
<protein>
    <recommendedName>
        <fullName evidence="4">PQQ-binding-like beta-propeller repeat protein</fullName>
    </recommendedName>
</protein>
<dbReference type="Gene3D" id="2.130.10.10">
    <property type="entry name" value="YVTN repeat-like/Quinoprotein amine dehydrogenase"/>
    <property type="match status" value="2"/>
</dbReference>
<feature type="chain" id="PRO_5026672908" description="PQQ-binding-like beta-propeller repeat protein" evidence="1">
    <location>
        <begin position="33"/>
        <end position="662"/>
    </location>
</feature>
<accession>A0A6N9YGQ5</accession>
<dbReference type="EMBL" id="JAAGOB010000001">
    <property type="protein sequence ID" value="NED94186.1"/>
    <property type="molecule type" value="Genomic_DNA"/>
</dbReference>
<keyword evidence="3" id="KW-1185">Reference proteome</keyword>
<dbReference type="Proteomes" id="UP000469185">
    <property type="component" value="Unassembled WGS sequence"/>
</dbReference>
<proteinExistence type="predicted"/>
<gene>
    <name evidence="2" type="ORF">G1H11_02570</name>
</gene>
<dbReference type="InterPro" id="IPR015943">
    <property type="entry name" value="WD40/YVTN_repeat-like_dom_sf"/>
</dbReference>
<name>A0A6N9YGQ5_9ACTN</name>
<feature type="signal peptide" evidence="1">
    <location>
        <begin position="1"/>
        <end position="32"/>
    </location>
</feature>
<evidence type="ECO:0000313" key="3">
    <source>
        <dbReference type="Proteomes" id="UP000469185"/>
    </source>
</evidence>
<dbReference type="InterPro" id="IPR006311">
    <property type="entry name" value="TAT_signal"/>
</dbReference>
<dbReference type="AlphaFoldDB" id="A0A6N9YGQ5"/>
<evidence type="ECO:0000313" key="2">
    <source>
        <dbReference type="EMBL" id="NED94186.1"/>
    </source>
</evidence>
<reference evidence="2 3" key="1">
    <citation type="submission" date="2020-02" db="EMBL/GenBank/DDBJ databases">
        <authorList>
            <person name="Li X.-J."/>
            <person name="Feng X.-M."/>
        </authorList>
    </citation>
    <scope>NUCLEOTIDE SEQUENCE [LARGE SCALE GENOMIC DNA]</scope>
    <source>
        <strain evidence="2 3">CGMCC 4.7225</strain>
    </source>
</reference>
<dbReference type="SUPFAM" id="SSF69322">
    <property type="entry name" value="Tricorn protease domain 2"/>
    <property type="match status" value="1"/>
</dbReference>
<dbReference type="RefSeq" id="WP_163815677.1">
    <property type="nucleotide sequence ID" value="NZ_JAAGOB010000001.1"/>
</dbReference>
<keyword evidence="1" id="KW-0732">Signal</keyword>
<dbReference type="PROSITE" id="PS51318">
    <property type="entry name" value="TAT"/>
    <property type="match status" value="1"/>
</dbReference>
<sequence>MPEVNRRSFFRTAGVGALAAGGFAGATAPAWAAAAPARNVPHPELFGTAARTAAIVGMAVDGTTGYFVTRGQTPPKLVTVDLVARSVERIDRLDRGDGGWAATFSGGKVYAGTYPFPDLYGYDPATHQVDFLGQIGPNGGFVWCLATAPDGTVYAGTSPRAEAWEYQPATGELRNLGRVASDVEFARVIAADDQFVYVGTTPIRHIIRIDRASGAMTDIVPAQVSGPGAIGAIVAAGGRVLATAGNDLIDMAPDGSDVTVMSTPDSPRMIDSLTVTADGEMYCSGRGAGTVYRREGDALVVVGTPNPGDEIRGISKLDDSTLVGCGGSGVLWYLDLNDGSTELFDLTDTDVAGPDLAQSIALDPDGSVHVGGHFYVTVHRPWQGSSRRIRVSGEAKALLPHDAGKVLCALYPSGEIVDIEPATDDVRSIGVIGHGQQRPWEIAYDAERNLAVIASAAASGYLDGALTLLDLSNGEMEVFPGVLPDQSILSVAVVDGVAYLAGDTWGGGSVPRVRDTAQVGAFDLDTRTMLWRAEPLPQMQSMQHVDVHDGVLYGVYKRLSGTWFAMDLETKRVVHQGQVSGYGEIVVRHDKVFAATNFGDNIYCIGPGLDEAQLLVEGLVASWMTVPQLEFEPRYWHAWGLAGRELARFDLHPRHWRPAGTR</sequence>
<evidence type="ECO:0008006" key="4">
    <source>
        <dbReference type="Google" id="ProtNLM"/>
    </source>
</evidence>
<evidence type="ECO:0000256" key="1">
    <source>
        <dbReference type="SAM" id="SignalP"/>
    </source>
</evidence>
<dbReference type="SUPFAM" id="SSF101898">
    <property type="entry name" value="NHL repeat"/>
    <property type="match status" value="1"/>
</dbReference>